<reference evidence="3" key="2">
    <citation type="submission" date="2021-05" db="UniProtKB">
        <authorList>
            <consortium name="EnsemblPlants"/>
        </authorList>
    </citation>
    <scope>IDENTIFICATION</scope>
    <source>
        <strain evidence="3">subsp. malaccensis</strain>
    </source>
</reference>
<keyword evidence="4" id="KW-1185">Reference proteome</keyword>
<dbReference type="Gramene" id="Ma04_t30490.1">
    <property type="protein sequence ID" value="Ma04_p30490.1"/>
    <property type="gene ID" value="Ma04_g30490"/>
</dbReference>
<dbReference type="InParanoid" id="A0A804IVR5"/>
<dbReference type="EnsemblPlants" id="Ma04_t30490.1">
    <property type="protein sequence ID" value="Ma04_p30490.1"/>
    <property type="gene ID" value="Ma04_g30490"/>
</dbReference>
<dbReference type="PANTHER" id="PTHR43422:SF3">
    <property type="entry name" value="THIAMINE THIAZOLE SYNTHASE"/>
    <property type="match status" value="1"/>
</dbReference>
<evidence type="ECO:0000256" key="1">
    <source>
        <dbReference type="SAM" id="MobiDB-lite"/>
    </source>
</evidence>
<gene>
    <name evidence="2" type="ORF">GSMUA_136510.1</name>
</gene>
<name>A0A804IVR5_MUSAM</name>
<dbReference type="Pfam" id="PF01946">
    <property type="entry name" value="Thi4"/>
    <property type="match status" value="1"/>
</dbReference>
<reference evidence="2" key="1">
    <citation type="submission" date="2021-03" db="EMBL/GenBank/DDBJ databases">
        <authorList>
            <consortium name="Genoscope - CEA"/>
            <person name="William W."/>
        </authorList>
    </citation>
    <scope>NUCLEOTIDE SEQUENCE</scope>
    <source>
        <strain evidence="2">Doubled-haploid Pahang</strain>
    </source>
</reference>
<dbReference type="EMBL" id="HG996469">
    <property type="protein sequence ID" value="CAG1843856.1"/>
    <property type="molecule type" value="Genomic_DNA"/>
</dbReference>
<dbReference type="PANTHER" id="PTHR43422">
    <property type="entry name" value="THIAMINE THIAZOLE SYNTHASE"/>
    <property type="match status" value="1"/>
</dbReference>
<evidence type="ECO:0000313" key="3">
    <source>
        <dbReference type="EnsemblPlants" id="Ma04_p30490.1"/>
    </source>
</evidence>
<feature type="compositionally biased region" description="Basic and acidic residues" evidence="1">
    <location>
        <begin position="78"/>
        <end position="95"/>
    </location>
</feature>
<dbReference type="Proteomes" id="UP000012960">
    <property type="component" value="Unplaced"/>
</dbReference>
<protein>
    <submittedName>
        <fullName evidence="2">(wild Malaysian banana) hypothetical protein</fullName>
    </submittedName>
</protein>
<evidence type="ECO:0000313" key="4">
    <source>
        <dbReference type="Proteomes" id="UP000012960"/>
    </source>
</evidence>
<sequence>MSVFLPSIFLFRCFARPNVEFFNTVAAEDRIVEEGRLNMNAAEDNSVRLIREVVPGMIVAGMEITEIDRAPRMGEAELAETNRGRRPLGDDDPGRRHWSFISK</sequence>
<proteinExistence type="predicted"/>
<dbReference type="AlphaFoldDB" id="A0A804IVR5"/>
<evidence type="ECO:0000313" key="2">
    <source>
        <dbReference type="EMBL" id="CAG1843856.1"/>
    </source>
</evidence>
<dbReference type="InterPro" id="IPR036188">
    <property type="entry name" value="FAD/NAD-bd_sf"/>
</dbReference>
<dbReference type="Gene3D" id="3.50.50.60">
    <property type="entry name" value="FAD/NAD(P)-binding domain"/>
    <property type="match status" value="1"/>
</dbReference>
<feature type="region of interest" description="Disordered" evidence="1">
    <location>
        <begin position="78"/>
        <end position="103"/>
    </location>
</feature>
<accession>A0A804IVR5</accession>
<organism evidence="3 4">
    <name type="scientific">Musa acuminata subsp. malaccensis</name>
    <name type="common">Wild banana</name>
    <name type="synonym">Musa malaccensis</name>
    <dbReference type="NCBI Taxonomy" id="214687"/>
    <lineage>
        <taxon>Eukaryota</taxon>
        <taxon>Viridiplantae</taxon>
        <taxon>Streptophyta</taxon>
        <taxon>Embryophyta</taxon>
        <taxon>Tracheophyta</taxon>
        <taxon>Spermatophyta</taxon>
        <taxon>Magnoliopsida</taxon>
        <taxon>Liliopsida</taxon>
        <taxon>Zingiberales</taxon>
        <taxon>Musaceae</taxon>
        <taxon>Musa</taxon>
    </lineage>
</organism>